<reference evidence="1 2" key="1">
    <citation type="submission" date="2017-07" db="EMBL/GenBank/DDBJ databases">
        <authorList>
            <person name="Talla V."/>
            <person name="Backstrom N."/>
        </authorList>
    </citation>
    <scope>NUCLEOTIDE SEQUENCE [LARGE SCALE GENOMIC DNA]</scope>
</reference>
<organism evidence="1 2">
    <name type="scientific">Leptidea sinapis</name>
    <dbReference type="NCBI Taxonomy" id="189913"/>
    <lineage>
        <taxon>Eukaryota</taxon>
        <taxon>Metazoa</taxon>
        <taxon>Ecdysozoa</taxon>
        <taxon>Arthropoda</taxon>
        <taxon>Hexapoda</taxon>
        <taxon>Insecta</taxon>
        <taxon>Pterygota</taxon>
        <taxon>Neoptera</taxon>
        <taxon>Endopterygota</taxon>
        <taxon>Lepidoptera</taxon>
        <taxon>Glossata</taxon>
        <taxon>Ditrysia</taxon>
        <taxon>Papilionoidea</taxon>
        <taxon>Pieridae</taxon>
        <taxon>Dismorphiinae</taxon>
        <taxon>Leptidea</taxon>
    </lineage>
</organism>
<gene>
    <name evidence="1" type="ORF">LSINAPIS_LOCUS795</name>
</gene>
<dbReference type="Proteomes" id="UP000324832">
    <property type="component" value="Unassembled WGS sequence"/>
</dbReference>
<dbReference type="AlphaFoldDB" id="A0A5E4PQG2"/>
<accession>A0A5E4PQG2</accession>
<keyword evidence="2" id="KW-1185">Reference proteome</keyword>
<evidence type="ECO:0000313" key="2">
    <source>
        <dbReference type="Proteomes" id="UP000324832"/>
    </source>
</evidence>
<sequence length="164" mass="18509">MKIEDDENMNYRKENAILRTQLETLTPKFDDLDQASRSCNVEIQNIREKKGENLVHLSLAIGKLLCIYLKDSDIRSVHRIAPGSATDRPKNIVLQLTTRRKRDELIAAARARRSLTSEQLFGVSVTPGSGSRFFIAEHQTLKNIISSSAKLDRSQKRRATSLCG</sequence>
<protein>
    <submittedName>
        <fullName evidence="1">Uncharacterized protein</fullName>
    </submittedName>
</protein>
<evidence type="ECO:0000313" key="1">
    <source>
        <dbReference type="EMBL" id="VVC87100.1"/>
    </source>
</evidence>
<name>A0A5E4PQG2_9NEOP</name>
<dbReference type="EMBL" id="FZQP02000072">
    <property type="protein sequence ID" value="VVC87100.1"/>
    <property type="molecule type" value="Genomic_DNA"/>
</dbReference>
<proteinExistence type="predicted"/>